<evidence type="ECO:0000259" key="2">
    <source>
        <dbReference type="Pfam" id="PF01466"/>
    </source>
</evidence>
<accession>Q2QMQ4</accession>
<protein>
    <recommendedName>
        <fullName evidence="2">SKP1 component dimerisation domain-containing protein</fullName>
    </recommendedName>
</protein>
<dbReference type="Pfam" id="PF01466">
    <property type="entry name" value="Skp1"/>
    <property type="match status" value="1"/>
</dbReference>
<sequence length="255" mass="28236">MAMAMAMAMEAAPAPVPLPLVLRFRNGEDRFALTDQPRQLPLGYAIDAPSIRSARTFGLLDEYARVHAQHARGGPGAVPDIAAWDRAFMEREVTDTDELHDLFMEYKIVDMSNLFVMVGGQGDGRGTCMLWLNVVSATQPYRIMFILQLAAIDNVGFHVLCFGRLVVVYNMLHIILVMADVPIEYFLAWNHACSQAASTLEMDGLSVLCAQKTADVVKKRTVEEVKALLGIADVGMTPEEELKLQHDNDAILCLR</sequence>
<reference evidence="3" key="1">
    <citation type="journal article" date="2005" name="BMC Biol.">
        <title>The sequence of rice chromosomes 11 and 12, rich in disease resistance genes and recent gene duplications.</title>
        <authorList>
            <consortium name="The rice chromosomes 11 and 12 sequencing consortia"/>
        </authorList>
    </citation>
    <scope>NUCLEOTIDE SEQUENCE [LARGE SCALE GENOMIC DNA]</scope>
</reference>
<comment type="pathway">
    <text evidence="1">Protein modification; protein ubiquitination.</text>
</comment>
<dbReference type="InterPro" id="IPR036296">
    <property type="entry name" value="SKP1-like_dim_sf"/>
</dbReference>
<organism evidence="3">
    <name type="scientific">Oryza sativa subsp. japonica</name>
    <name type="common">Rice</name>
    <dbReference type="NCBI Taxonomy" id="39947"/>
    <lineage>
        <taxon>Eukaryota</taxon>
        <taxon>Viridiplantae</taxon>
        <taxon>Streptophyta</taxon>
        <taxon>Embryophyta</taxon>
        <taxon>Tracheophyta</taxon>
        <taxon>Spermatophyta</taxon>
        <taxon>Magnoliopsida</taxon>
        <taxon>Liliopsida</taxon>
        <taxon>Poales</taxon>
        <taxon>Poaceae</taxon>
        <taxon>BOP clade</taxon>
        <taxon>Oryzoideae</taxon>
        <taxon>Oryzeae</taxon>
        <taxon>Oryzinae</taxon>
        <taxon>Oryza</taxon>
        <taxon>Oryza sativa</taxon>
    </lineage>
</organism>
<evidence type="ECO:0000313" key="3">
    <source>
        <dbReference type="EMBL" id="ABA99187.2"/>
    </source>
</evidence>
<proteinExistence type="predicted"/>
<reference evidence="3" key="3">
    <citation type="submission" date="2006-01" db="EMBL/GenBank/DDBJ databases">
        <authorList>
            <person name="Buell R."/>
        </authorList>
    </citation>
    <scope>NUCLEOTIDE SEQUENCE</scope>
</reference>
<reference evidence="3" key="2">
    <citation type="submission" date="2005-04" db="EMBL/GenBank/DDBJ databases">
        <authorList>
            <person name="Buell C.R."/>
            <person name="Wing R.A."/>
            <person name="McCombie W.A."/>
            <person name="Ouyang S."/>
        </authorList>
    </citation>
    <scope>NUCLEOTIDE SEQUENCE</scope>
</reference>
<gene>
    <name evidence="3" type="ordered locus">LOC_Os12g40390</name>
</gene>
<dbReference type="InterPro" id="IPR011333">
    <property type="entry name" value="SKP1/BTB/POZ_sf"/>
</dbReference>
<feature type="domain" description="SKP1 component dimerisation" evidence="2">
    <location>
        <begin position="204"/>
        <end position="249"/>
    </location>
</feature>
<dbReference type="GO" id="GO:0006511">
    <property type="term" value="P:ubiquitin-dependent protein catabolic process"/>
    <property type="evidence" value="ECO:0007669"/>
    <property type="project" value="InterPro"/>
</dbReference>
<dbReference type="EMBL" id="DP000011">
    <property type="protein sequence ID" value="ABA99187.2"/>
    <property type="molecule type" value="Genomic_DNA"/>
</dbReference>
<dbReference type="InterPro" id="IPR016072">
    <property type="entry name" value="Skp1_comp_dimer"/>
</dbReference>
<dbReference type="Gene3D" id="3.30.710.10">
    <property type="entry name" value="Potassium Channel Kv1.1, Chain A"/>
    <property type="match status" value="1"/>
</dbReference>
<dbReference type="SUPFAM" id="SSF81382">
    <property type="entry name" value="Skp1 dimerisation domain-like"/>
    <property type="match status" value="1"/>
</dbReference>
<evidence type="ECO:0000256" key="1">
    <source>
        <dbReference type="ARBA" id="ARBA00004906"/>
    </source>
</evidence>
<name>Q2QMQ4_ORYSJ</name>
<dbReference type="AlphaFoldDB" id="Q2QMQ4"/>